<dbReference type="RefSeq" id="WP_190878276.1">
    <property type="nucleotide sequence ID" value="NZ_CP159837.1"/>
</dbReference>
<dbReference type="Gene3D" id="3.40.50.300">
    <property type="entry name" value="P-loop containing nucleotide triphosphate hydrolases"/>
    <property type="match status" value="1"/>
</dbReference>
<dbReference type="SUPFAM" id="SSF52540">
    <property type="entry name" value="P-loop containing nucleoside triphosphate hydrolases"/>
    <property type="match status" value="1"/>
</dbReference>
<name>A0AAU8JEY6_9CYAN</name>
<evidence type="ECO:0000313" key="1">
    <source>
        <dbReference type="EMBL" id="XCM36735.1"/>
    </source>
</evidence>
<accession>A0AAU8JEY6</accession>
<proteinExistence type="predicted"/>
<dbReference type="EMBL" id="CP159837">
    <property type="protein sequence ID" value="XCM36735.1"/>
    <property type="molecule type" value="Genomic_DNA"/>
</dbReference>
<organism evidence="1">
    <name type="scientific">Planktothricoides raciborskii GIHE-MW2</name>
    <dbReference type="NCBI Taxonomy" id="2792601"/>
    <lineage>
        <taxon>Bacteria</taxon>
        <taxon>Bacillati</taxon>
        <taxon>Cyanobacteriota</taxon>
        <taxon>Cyanophyceae</taxon>
        <taxon>Oscillatoriophycideae</taxon>
        <taxon>Oscillatoriales</taxon>
        <taxon>Oscillatoriaceae</taxon>
        <taxon>Planktothricoides</taxon>
    </lineage>
</organism>
<sequence length="337" mass="36433">MFQKYFFTSMTRISDLESRPFEVRVLPQEQWETGDYVVGEVISPSGNHLVVELPTGRMTEVMEGDLVVGAFGVRRATLEAVGDWQSIGDDGVMQAMTEGGLFGRVTSESFLADPMASMTYQGHVVREGKKVCMQDFAPDISETNYQCPTVMVVGTSMSCGKTTSIRSIISQLKRSGLKVVGVKFAGAGQYHDILSMEDAGADAIFDFVDVGLPSTVCPEDEFRVSVHKLLAKIAAEKPDVVVAEAGASPLEPYNGSIVLDEIKEQIRCTVICSSDPYSVLALINSFGLHPDLVSGIAASDSAGVELVEKLTGVKALSLPQRKSLPHLQELLQEKLGF</sequence>
<protein>
    <submittedName>
        <fullName evidence="1">DUF1611 domain-containing protein</fullName>
    </submittedName>
</protein>
<dbReference type="AlphaFoldDB" id="A0AAU8JEY6"/>
<dbReference type="InterPro" id="IPR027417">
    <property type="entry name" value="P-loop_NTPase"/>
</dbReference>
<reference evidence="1" key="1">
    <citation type="submission" date="2024-07" db="EMBL/GenBank/DDBJ databases">
        <authorList>
            <person name="Kim Y.J."/>
            <person name="Jeong J.Y."/>
        </authorList>
    </citation>
    <scope>NUCLEOTIDE SEQUENCE</scope>
    <source>
        <strain evidence="1">GIHE-MW2</strain>
    </source>
</reference>
<gene>
    <name evidence="1" type="ORF">ABWT76_005511</name>
</gene>
<dbReference type="CDD" id="cd01983">
    <property type="entry name" value="SIMIBI"/>
    <property type="match status" value="1"/>
</dbReference>